<accession>A0ABP8HGC8</accession>
<organism evidence="1 2">
    <name type="scientific">Pigmentiphaga soli</name>
    <dbReference type="NCBI Taxonomy" id="1007095"/>
    <lineage>
        <taxon>Bacteria</taxon>
        <taxon>Pseudomonadati</taxon>
        <taxon>Pseudomonadota</taxon>
        <taxon>Betaproteobacteria</taxon>
        <taxon>Burkholderiales</taxon>
        <taxon>Alcaligenaceae</taxon>
        <taxon>Pigmentiphaga</taxon>
    </lineage>
</organism>
<dbReference type="SUPFAM" id="SSF89796">
    <property type="entry name" value="CoA-transferase family III (CaiB/BaiF)"/>
    <property type="match status" value="2"/>
</dbReference>
<dbReference type="InterPro" id="IPR023606">
    <property type="entry name" value="CoA-Trfase_III_dom_1_sf"/>
</dbReference>
<evidence type="ECO:0000313" key="1">
    <source>
        <dbReference type="EMBL" id="GAA4338995.1"/>
    </source>
</evidence>
<dbReference type="Gene3D" id="3.40.50.10540">
    <property type="entry name" value="Crotonobetainyl-coa:carnitine coa-transferase, domain 1"/>
    <property type="match status" value="2"/>
</dbReference>
<dbReference type="InterPro" id="IPR003673">
    <property type="entry name" value="CoA-Trfase_fam_III"/>
</dbReference>
<dbReference type="PANTHER" id="PTHR48228:SF7">
    <property type="entry name" value="FATTY ACYL-COA TRANSFERASE RV3272-RELATED"/>
    <property type="match status" value="1"/>
</dbReference>
<proteinExistence type="predicted"/>
<evidence type="ECO:0008006" key="3">
    <source>
        <dbReference type="Google" id="ProtNLM"/>
    </source>
</evidence>
<dbReference type="InterPro" id="IPR044855">
    <property type="entry name" value="CoA-Trfase_III_dom3_sf"/>
</dbReference>
<keyword evidence="2" id="KW-1185">Reference proteome</keyword>
<dbReference type="RefSeq" id="WP_345251328.1">
    <property type="nucleotide sequence ID" value="NZ_BAABFO010000021.1"/>
</dbReference>
<dbReference type="PANTHER" id="PTHR48228">
    <property type="entry name" value="SUCCINYL-COA--D-CITRAMALATE COA-TRANSFERASE"/>
    <property type="match status" value="1"/>
</dbReference>
<evidence type="ECO:0000313" key="2">
    <source>
        <dbReference type="Proteomes" id="UP001501671"/>
    </source>
</evidence>
<comment type="caution">
    <text evidence="1">The sequence shown here is derived from an EMBL/GenBank/DDBJ whole genome shotgun (WGS) entry which is preliminary data.</text>
</comment>
<sequence length="720" mass="77030">MMTKATALEGVVVIEAGGRGAVAVCGSLLAQMGATVVAIETPGHSPKAAHRAHYMAGKLSWRPDGGDARDRDMLARLLAQSDIVLASSDIDPAWLAPDMAHPRNVVCDITALGRNAASTDHPLSEMEVQALSGIMDTTGFPEEDPVPIRVPIVDAMTGGYAASAVLAAHRMRRRQGSGQVIDIAMFDAAFVALRSFLTSVLTSAGGDPSRLGNRHPTVRPWNLYRTTDGYVLICAGNTYAMFERLCRLIGRADIAPKYSTMKSRVAGTPEIDPAIEDWTSRFSTADCVERLLAVGVVAGPLVPVDDYPREANLDFREMILQTRDPVSGRSLFVSASPLRMDATPGVNLLRIPGIDGDRAEVERLSSRLEPAPAAAACASSGMKPLAGVRIVEFGQYTTAPLCARELAHLGAEVIKVEQPASAERIDTTITFRATNAGKKMLAIDLKNESDVELLTRLLATADVLLENLKPGTLAKFGFTPEALLKINPRLVYCPVSGFGTKSLYPTRPAFDMVITAMAGFMTVLSADGRPLKSGISTADLMGAIMATAAVLAALDHAQRTGEGQFIDLSMQDICAWLTQTAWNKALDGRVEPAVIKASDGYVFVEAGLPAFQQARARFPDLVPTQEAALDRTVADLTAALPRAGLHAVPVQTVRQAAMMPHTIERKLWSRKQEEGITAPILASPLRLPSTPSNIGRLASPIDHDRKEILAELGLPPPIDH</sequence>
<reference evidence="2" key="1">
    <citation type="journal article" date="2019" name="Int. J. Syst. Evol. Microbiol.">
        <title>The Global Catalogue of Microorganisms (GCM) 10K type strain sequencing project: providing services to taxonomists for standard genome sequencing and annotation.</title>
        <authorList>
            <consortium name="The Broad Institute Genomics Platform"/>
            <consortium name="The Broad Institute Genome Sequencing Center for Infectious Disease"/>
            <person name="Wu L."/>
            <person name="Ma J."/>
        </authorList>
    </citation>
    <scope>NUCLEOTIDE SEQUENCE [LARGE SCALE GENOMIC DNA]</scope>
    <source>
        <strain evidence="2">JCM 17666</strain>
    </source>
</reference>
<dbReference type="InterPro" id="IPR050509">
    <property type="entry name" value="CoA-transferase_III"/>
</dbReference>
<dbReference type="Gene3D" id="3.30.1540.10">
    <property type="entry name" value="formyl-coa transferase, domain 3"/>
    <property type="match status" value="1"/>
</dbReference>
<name>A0ABP8HGC8_9BURK</name>
<dbReference type="EMBL" id="BAABFO010000021">
    <property type="protein sequence ID" value="GAA4338995.1"/>
    <property type="molecule type" value="Genomic_DNA"/>
</dbReference>
<dbReference type="Proteomes" id="UP001501671">
    <property type="component" value="Unassembled WGS sequence"/>
</dbReference>
<protein>
    <recommendedName>
        <fullName evidence="3">CoA transferase</fullName>
    </recommendedName>
</protein>
<dbReference type="Pfam" id="PF02515">
    <property type="entry name" value="CoA_transf_3"/>
    <property type="match status" value="2"/>
</dbReference>
<gene>
    <name evidence="1" type="ORF">GCM10023144_36660</name>
</gene>